<name>A0ABR4QMJ9_9CEST</name>
<dbReference type="Gene3D" id="3.30.740.10">
    <property type="entry name" value="Protein Inhibitor Of Neuronal Nitric Oxide Synthase"/>
    <property type="match status" value="1"/>
</dbReference>
<dbReference type="InterPro" id="IPR037177">
    <property type="entry name" value="DLC_sf"/>
</dbReference>
<reference evidence="1 2" key="1">
    <citation type="journal article" date="2022" name="Front. Cell. Infect. Microbiol.">
        <title>The Genomes of Two Strains of Taenia crassiceps the Animal Model for the Study of Human Cysticercosis.</title>
        <authorList>
            <person name="Bobes R.J."/>
            <person name="Estrada K."/>
            <person name="Rios-Valencia D.G."/>
            <person name="Calderon-Gallegos A."/>
            <person name="de la Torre P."/>
            <person name="Carrero J.C."/>
            <person name="Sanchez-Flores A."/>
            <person name="Laclette J.P."/>
        </authorList>
    </citation>
    <scope>NUCLEOTIDE SEQUENCE [LARGE SCALE GENOMIC DNA]</scope>
    <source>
        <strain evidence="1">WFUcys</strain>
    </source>
</reference>
<keyword evidence="2" id="KW-1185">Reference proteome</keyword>
<dbReference type="Proteomes" id="UP001651158">
    <property type="component" value="Unassembled WGS sequence"/>
</dbReference>
<proteinExistence type="predicted"/>
<evidence type="ECO:0000313" key="2">
    <source>
        <dbReference type="Proteomes" id="UP001651158"/>
    </source>
</evidence>
<evidence type="ECO:0000313" key="1">
    <source>
        <dbReference type="EMBL" id="KAL5110877.1"/>
    </source>
</evidence>
<dbReference type="SUPFAM" id="SSF54648">
    <property type="entry name" value="DLC"/>
    <property type="match status" value="1"/>
</dbReference>
<protein>
    <submittedName>
        <fullName evidence="1">Uncharacterized protein</fullName>
    </submittedName>
</protein>
<gene>
    <name evidence="1" type="ORF">TcWFU_009074</name>
</gene>
<comment type="caution">
    <text evidence="1">The sequence shown here is derived from an EMBL/GenBank/DDBJ whole genome shotgun (WGS) entry which is preliminary data.</text>
</comment>
<dbReference type="EMBL" id="JAKROA010000002">
    <property type="protein sequence ID" value="KAL5110877.1"/>
    <property type="molecule type" value="Genomic_DNA"/>
</dbReference>
<organism evidence="1 2">
    <name type="scientific">Taenia crassiceps</name>
    <dbReference type="NCBI Taxonomy" id="6207"/>
    <lineage>
        <taxon>Eukaryota</taxon>
        <taxon>Metazoa</taxon>
        <taxon>Spiralia</taxon>
        <taxon>Lophotrochozoa</taxon>
        <taxon>Platyhelminthes</taxon>
        <taxon>Cestoda</taxon>
        <taxon>Eucestoda</taxon>
        <taxon>Cyclophyllidea</taxon>
        <taxon>Taeniidae</taxon>
        <taxon>Taenia</taxon>
    </lineage>
</organism>
<sequence length="244" mass="27865">MAGNAQPEKLVHLYDELTESQIGISTKVYKKYLMKWGVDEGVASRICSSIDPTGRGTITREALCDALKCWPNQPAILREVEVIESDMSAMKRESIILLMLEVVSERRSKKETIEEIRRRLEKVYGDGWSCYIAEGRFCSHHATLWNHRGSLCNTAAEHNAEKLKKFLPRAYRGYAETLIDQLDYGAILSSRKLCFIYHHFYLMDTRQAVYITSNDSCHARTLSPEDGSSELINKRVSDASYVML</sequence>
<accession>A0ABR4QMJ9</accession>